<dbReference type="GO" id="GO:0005794">
    <property type="term" value="C:Golgi apparatus"/>
    <property type="evidence" value="ECO:0007669"/>
    <property type="project" value="TreeGrafter"/>
</dbReference>
<evidence type="ECO:0000259" key="2">
    <source>
        <dbReference type="Pfam" id="PF05050"/>
    </source>
</evidence>
<dbReference type="GO" id="GO:0005886">
    <property type="term" value="C:plasma membrane"/>
    <property type="evidence" value="ECO:0007669"/>
    <property type="project" value="TreeGrafter"/>
</dbReference>
<accession>A0A6J8BDZ9</accession>
<dbReference type="PANTHER" id="PTHR34009:SF2">
    <property type="entry name" value="PROTEIN STAR"/>
    <property type="match status" value="1"/>
</dbReference>
<dbReference type="Gene3D" id="3.40.50.150">
    <property type="entry name" value="Vaccinia Virus protein VP39"/>
    <property type="match status" value="1"/>
</dbReference>
<dbReference type="SUPFAM" id="SSF53335">
    <property type="entry name" value="S-adenosyl-L-methionine-dependent methyltransferases"/>
    <property type="match status" value="1"/>
</dbReference>
<dbReference type="InterPro" id="IPR029063">
    <property type="entry name" value="SAM-dependent_MTases_sf"/>
</dbReference>
<dbReference type="EMBL" id="CACVKT020003066">
    <property type="protein sequence ID" value="CAC5381490.1"/>
    <property type="molecule type" value="Genomic_DNA"/>
</dbReference>
<proteinExistence type="predicted"/>
<evidence type="ECO:0000313" key="4">
    <source>
        <dbReference type="Proteomes" id="UP000507470"/>
    </source>
</evidence>
<keyword evidence="1" id="KW-0812">Transmembrane</keyword>
<dbReference type="Pfam" id="PF05050">
    <property type="entry name" value="Methyltransf_21"/>
    <property type="match status" value="1"/>
</dbReference>
<feature type="domain" description="Methyltransferase FkbM" evidence="2">
    <location>
        <begin position="116"/>
        <end position="277"/>
    </location>
</feature>
<dbReference type="PANTHER" id="PTHR34009">
    <property type="entry name" value="PROTEIN STAR"/>
    <property type="match status" value="1"/>
</dbReference>
<dbReference type="GO" id="GO:0016197">
    <property type="term" value="P:endosomal transport"/>
    <property type="evidence" value="ECO:0007669"/>
    <property type="project" value="TreeGrafter"/>
</dbReference>
<organism evidence="3 4">
    <name type="scientific">Mytilus coruscus</name>
    <name type="common">Sea mussel</name>
    <dbReference type="NCBI Taxonomy" id="42192"/>
    <lineage>
        <taxon>Eukaryota</taxon>
        <taxon>Metazoa</taxon>
        <taxon>Spiralia</taxon>
        <taxon>Lophotrochozoa</taxon>
        <taxon>Mollusca</taxon>
        <taxon>Bivalvia</taxon>
        <taxon>Autobranchia</taxon>
        <taxon>Pteriomorphia</taxon>
        <taxon>Mytilida</taxon>
        <taxon>Mytiloidea</taxon>
        <taxon>Mytilidae</taxon>
        <taxon>Mytilinae</taxon>
        <taxon>Mytilus</taxon>
    </lineage>
</organism>
<keyword evidence="1" id="KW-0472">Membrane</keyword>
<keyword evidence="1" id="KW-1133">Transmembrane helix</keyword>
<dbReference type="OrthoDB" id="6352234at2759"/>
<evidence type="ECO:0000313" key="3">
    <source>
        <dbReference type="EMBL" id="CAC5381490.1"/>
    </source>
</evidence>
<evidence type="ECO:0000256" key="1">
    <source>
        <dbReference type="SAM" id="Phobius"/>
    </source>
</evidence>
<dbReference type="InterPro" id="IPR006342">
    <property type="entry name" value="FkbM_mtfrase"/>
</dbReference>
<protein>
    <recommendedName>
        <fullName evidence="2">Methyltransferase FkbM domain-containing protein</fullName>
    </recommendedName>
</protein>
<feature type="transmembrane region" description="Helical" evidence="1">
    <location>
        <begin position="12"/>
        <end position="31"/>
    </location>
</feature>
<name>A0A6J8BDZ9_MYTCO</name>
<dbReference type="GO" id="GO:0005789">
    <property type="term" value="C:endoplasmic reticulum membrane"/>
    <property type="evidence" value="ECO:0007669"/>
    <property type="project" value="TreeGrafter"/>
</dbReference>
<dbReference type="AlphaFoldDB" id="A0A6J8BDZ9"/>
<sequence>MMKSVTYYNKTRIIISTICLSCAILLVILLFPKSTEPLYTPFEGNPHDEEIMTRLNQEKVRMDNEQMVRIIREHFIEPPSTRPYQLDNPEKLDFSSGQAPFVDNRLGFMEGGFYIECGALNGERRSNTLFFERHRKWNGVLIEADPSNYAKLKRKHRKAFTMNACLNPYPYPAKLKFNKASNMGRVVHDLSVQNWLKQWKLQENMIEVQCFPLYSILLSLNQTTVDFFSLDVEGDELRVLKTIPFDKVNIKMVTVEYINQPGSVGDLNEFMVEKGYEPLIKMHKDDGTVTDVIYRKKS</sequence>
<dbReference type="GO" id="GO:0006888">
    <property type="term" value="P:endoplasmic reticulum to Golgi vesicle-mediated transport"/>
    <property type="evidence" value="ECO:0007669"/>
    <property type="project" value="TreeGrafter"/>
</dbReference>
<gene>
    <name evidence="3" type="ORF">MCOR_17348</name>
</gene>
<dbReference type="InterPro" id="IPR053202">
    <property type="entry name" value="EGF_Rcpt_Signaling_Reg"/>
</dbReference>
<keyword evidence="4" id="KW-1185">Reference proteome</keyword>
<reference evidence="3 4" key="1">
    <citation type="submission" date="2020-06" db="EMBL/GenBank/DDBJ databases">
        <authorList>
            <person name="Li R."/>
            <person name="Bekaert M."/>
        </authorList>
    </citation>
    <scope>NUCLEOTIDE SEQUENCE [LARGE SCALE GENOMIC DNA]</scope>
    <source>
        <strain evidence="4">wild</strain>
    </source>
</reference>
<dbReference type="Proteomes" id="UP000507470">
    <property type="component" value="Unassembled WGS sequence"/>
</dbReference>
<dbReference type="GO" id="GO:0031902">
    <property type="term" value="C:late endosome membrane"/>
    <property type="evidence" value="ECO:0007669"/>
    <property type="project" value="TreeGrafter"/>
</dbReference>